<gene>
    <name evidence="5" type="ORF">TVAG_351930</name>
</gene>
<dbReference type="EMBL" id="DS113275">
    <property type="protein sequence ID" value="EAY14145.1"/>
    <property type="molecule type" value="Genomic_DNA"/>
</dbReference>
<dbReference type="PROSITE" id="PS50102">
    <property type="entry name" value="RRM"/>
    <property type="match status" value="3"/>
</dbReference>
<evidence type="ECO:0000313" key="5">
    <source>
        <dbReference type="EMBL" id="EAY14145.1"/>
    </source>
</evidence>
<proteinExistence type="predicted"/>
<dbReference type="CDD" id="cd00590">
    <property type="entry name" value="RRM_SF"/>
    <property type="match status" value="2"/>
</dbReference>
<feature type="domain" description="RRM" evidence="4">
    <location>
        <begin position="90"/>
        <end position="165"/>
    </location>
</feature>
<dbReference type="GO" id="GO:1990904">
    <property type="term" value="C:ribonucleoprotein complex"/>
    <property type="evidence" value="ECO:0000318"/>
    <property type="project" value="GO_Central"/>
</dbReference>
<dbReference type="KEGG" id="tva:4772133"/>
<dbReference type="GO" id="GO:0003723">
    <property type="term" value="F:RNA binding"/>
    <property type="evidence" value="ECO:0000318"/>
    <property type="project" value="GO_Central"/>
</dbReference>
<dbReference type="FunFam" id="3.30.70.330:FF:002146">
    <property type="match status" value="1"/>
</dbReference>
<organism evidence="5 6">
    <name type="scientific">Trichomonas vaginalis (strain ATCC PRA-98 / G3)</name>
    <dbReference type="NCBI Taxonomy" id="412133"/>
    <lineage>
        <taxon>Eukaryota</taxon>
        <taxon>Metamonada</taxon>
        <taxon>Parabasalia</taxon>
        <taxon>Trichomonadida</taxon>
        <taxon>Trichomonadidae</taxon>
        <taxon>Trichomonas</taxon>
    </lineage>
</organism>
<evidence type="ECO:0000256" key="3">
    <source>
        <dbReference type="PROSITE-ProRule" id="PRU00176"/>
    </source>
</evidence>
<sequence length="269" mass="29686">MDSAAILHIANLPTGANEEFLESTFSEYGTINKIILKERDNGKFAMIQYEKPESVNAAIQNLNYSNIDGKQIVLTSCAKKVITSIMQGNNCLFVSGLPENITAAQLAEIFSNFGDIITVKIAQSELKKGCAYVQFMKAEDAKRARAQLFGAHIGENELEIEEYFPKLRVKSPDAEADIDTTYTDIFIRGLPPYIKTVADLGALLLEFGNLEAARIIEGEDCAIARMETHEVAENVVKNLTGRVMGGRTLVAFRALSKAERIAYSLRESH</sequence>
<feature type="domain" description="RRM" evidence="4">
    <location>
        <begin position="183"/>
        <end position="256"/>
    </location>
</feature>
<accession>A2DZS7</accession>
<name>A2DZS7_TRIV3</name>
<dbReference type="Gene3D" id="3.30.70.330">
    <property type="match status" value="3"/>
</dbReference>
<evidence type="ECO:0000256" key="1">
    <source>
        <dbReference type="ARBA" id="ARBA00022737"/>
    </source>
</evidence>
<protein>
    <recommendedName>
        <fullName evidence="4">RRM domain-containing protein</fullName>
    </recommendedName>
</protein>
<evidence type="ECO:0000259" key="4">
    <source>
        <dbReference type="PROSITE" id="PS50102"/>
    </source>
</evidence>
<dbReference type="InterPro" id="IPR000504">
    <property type="entry name" value="RRM_dom"/>
</dbReference>
<dbReference type="VEuPathDB" id="TrichDB:TVAG_351930"/>
<dbReference type="OrthoDB" id="6414316at2759"/>
<dbReference type="AlphaFoldDB" id="A2DZS7"/>
<dbReference type="FunFam" id="3.30.70.330:FF:001055">
    <property type="entry name" value="Uncharacterized protein"/>
    <property type="match status" value="1"/>
</dbReference>
<keyword evidence="2 3" id="KW-0694">RNA-binding</keyword>
<dbReference type="eggNOG" id="KOG0123">
    <property type="taxonomic scope" value="Eukaryota"/>
</dbReference>
<evidence type="ECO:0000256" key="2">
    <source>
        <dbReference type="ARBA" id="ARBA00022884"/>
    </source>
</evidence>
<keyword evidence="1" id="KW-0677">Repeat</keyword>
<dbReference type="STRING" id="5722.A2DZS7"/>
<keyword evidence="6" id="KW-1185">Reference proteome</keyword>
<dbReference type="InterPro" id="IPR035979">
    <property type="entry name" value="RBD_domain_sf"/>
</dbReference>
<dbReference type="VEuPathDB" id="TrichDB:TVAGG3_0261500"/>
<dbReference type="Pfam" id="PF00076">
    <property type="entry name" value="RRM_1"/>
    <property type="match status" value="3"/>
</dbReference>
<reference evidence="5" key="2">
    <citation type="journal article" date="2007" name="Science">
        <title>Draft genome sequence of the sexually transmitted pathogen Trichomonas vaginalis.</title>
        <authorList>
            <person name="Carlton J.M."/>
            <person name="Hirt R.P."/>
            <person name="Silva J.C."/>
            <person name="Delcher A.L."/>
            <person name="Schatz M."/>
            <person name="Zhao Q."/>
            <person name="Wortman J.R."/>
            <person name="Bidwell S.L."/>
            <person name="Alsmark U.C.M."/>
            <person name="Besteiro S."/>
            <person name="Sicheritz-Ponten T."/>
            <person name="Noel C.J."/>
            <person name="Dacks J.B."/>
            <person name="Foster P.G."/>
            <person name="Simillion C."/>
            <person name="Van de Peer Y."/>
            <person name="Miranda-Saavedra D."/>
            <person name="Barton G.J."/>
            <person name="Westrop G.D."/>
            <person name="Mueller S."/>
            <person name="Dessi D."/>
            <person name="Fiori P.L."/>
            <person name="Ren Q."/>
            <person name="Paulsen I."/>
            <person name="Zhang H."/>
            <person name="Bastida-Corcuera F.D."/>
            <person name="Simoes-Barbosa A."/>
            <person name="Brown M.T."/>
            <person name="Hayes R.D."/>
            <person name="Mukherjee M."/>
            <person name="Okumura C.Y."/>
            <person name="Schneider R."/>
            <person name="Smith A.J."/>
            <person name="Vanacova S."/>
            <person name="Villalvazo M."/>
            <person name="Haas B.J."/>
            <person name="Pertea M."/>
            <person name="Feldblyum T.V."/>
            <person name="Utterback T.R."/>
            <person name="Shu C.L."/>
            <person name="Osoegawa K."/>
            <person name="de Jong P.J."/>
            <person name="Hrdy I."/>
            <person name="Horvathova L."/>
            <person name="Zubacova Z."/>
            <person name="Dolezal P."/>
            <person name="Malik S.B."/>
            <person name="Logsdon J.M. Jr."/>
            <person name="Henze K."/>
            <person name="Gupta A."/>
            <person name="Wang C.C."/>
            <person name="Dunne R.L."/>
            <person name="Upcroft J.A."/>
            <person name="Upcroft P."/>
            <person name="White O."/>
            <person name="Salzberg S.L."/>
            <person name="Tang P."/>
            <person name="Chiu C.-H."/>
            <person name="Lee Y.-S."/>
            <person name="Embley T.M."/>
            <person name="Coombs G.H."/>
            <person name="Mottram J.C."/>
            <person name="Tachezy J."/>
            <person name="Fraser-Liggett C.M."/>
            <person name="Johnson P.J."/>
        </authorList>
    </citation>
    <scope>NUCLEOTIDE SEQUENCE [LARGE SCALE GENOMIC DNA]</scope>
    <source>
        <strain evidence="5">G3</strain>
    </source>
</reference>
<dbReference type="RefSeq" id="XP_001326368.1">
    <property type="nucleotide sequence ID" value="XM_001326333.1"/>
</dbReference>
<dbReference type="SMART" id="SM00360">
    <property type="entry name" value="RRM"/>
    <property type="match status" value="3"/>
</dbReference>
<dbReference type="SMR" id="A2DZS7"/>
<dbReference type="PANTHER" id="PTHR24012">
    <property type="entry name" value="RNA BINDING PROTEIN"/>
    <property type="match status" value="1"/>
</dbReference>
<dbReference type="InterPro" id="IPR012677">
    <property type="entry name" value="Nucleotide-bd_a/b_plait_sf"/>
</dbReference>
<dbReference type="InParanoid" id="A2DZS7"/>
<dbReference type="SUPFAM" id="SSF54928">
    <property type="entry name" value="RNA-binding domain, RBD"/>
    <property type="match status" value="2"/>
</dbReference>
<dbReference type="Proteomes" id="UP000001542">
    <property type="component" value="Unassembled WGS sequence"/>
</dbReference>
<feature type="domain" description="RRM" evidence="4">
    <location>
        <begin position="5"/>
        <end position="79"/>
    </location>
</feature>
<reference evidence="5" key="1">
    <citation type="submission" date="2006-10" db="EMBL/GenBank/DDBJ databases">
        <authorList>
            <person name="Amadeo P."/>
            <person name="Zhao Q."/>
            <person name="Wortman J."/>
            <person name="Fraser-Liggett C."/>
            <person name="Carlton J."/>
        </authorList>
    </citation>
    <scope>NUCLEOTIDE SEQUENCE</scope>
    <source>
        <strain evidence="5">G3</strain>
    </source>
</reference>
<evidence type="ECO:0000313" key="6">
    <source>
        <dbReference type="Proteomes" id="UP000001542"/>
    </source>
</evidence>